<dbReference type="NCBIfam" id="TIGR03544">
    <property type="entry name" value="DivI1A_domain"/>
    <property type="match status" value="1"/>
</dbReference>
<evidence type="ECO:0000313" key="2">
    <source>
        <dbReference type="EMBL" id="ADK86687.1"/>
    </source>
</evidence>
<reference evidence="2 3" key="1">
    <citation type="journal article" date="2010" name="Appl. Environ. Microbiol.">
        <title>Targeted chromosomal knockouts in Mycoplasma pneumoniae.</title>
        <authorList>
            <person name="Krishnakumar R."/>
            <person name="Assad-Garcia N."/>
            <person name="Benders G.A."/>
            <person name="Phan Q."/>
            <person name="Montague M.G."/>
            <person name="Glass J.I."/>
        </authorList>
    </citation>
    <scope>NUCLEOTIDE SEQUENCE [LARGE SCALE GENOMIC DNA]</scope>
    <source>
        <strain evidence="3">ATCC 15531 / DSM 22911 / NBRC 14401 / NCTC 10119 / FH</strain>
    </source>
</reference>
<proteinExistence type="predicted"/>
<accession>A0A0H3DJU9</accession>
<dbReference type="Proteomes" id="UP000007756">
    <property type="component" value="Chromosome"/>
</dbReference>
<dbReference type="PaxDb" id="722438-MPNE_0339"/>
<dbReference type="EMBL" id="CP002077">
    <property type="protein sequence ID" value="ADK86687.1"/>
    <property type="molecule type" value="Genomic_DNA"/>
</dbReference>
<dbReference type="InterPro" id="IPR019933">
    <property type="entry name" value="DivIVA_domain"/>
</dbReference>
<evidence type="ECO:0000256" key="1">
    <source>
        <dbReference type="SAM" id="Coils"/>
    </source>
</evidence>
<dbReference type="STRING" id="722438.F539_01645"/>
<protein>
    <submittedName>
        <fullName evidence="2">DivIVA domain protein</fullName>
    </submittedName>
</protein>
<dbReference type="RefSeq" id="WP_014325447.1">
    <property type="nucleotide sequence ID" value="NZ_CP010546.1"/>
</dbReference>
<dbReference type="eggNOG" id="ENOG5030NHV">
    <property type="taxonomic scope" value="Bacteria"/>
</dbReference>
<dbReference type="PATRIC" id="fig|722438.3.peg.332"/>
<feature type="coiled-coil region" evidence="1">
    <location>
        <begin position="39"/>
        <end position="90"/>
    </location>
</feature>
<dbReference type="Gene3D" id="6.10.250.660">
    <property type="match status" value="1"/>
</dbReference>
<dbReference type="KEGG" id="mpj:MPNE_0339"/>
<sequence>MANDKKDKIILSGELTNHRFNFTKDGENGYSAYEVDRFLDQLVHTLTHYEAQRNREEEMKTAYEKLFQDRDEILKRCSKLEAELNNFYENGYSNRVLISRVQALENKIESLPSGQNDRLERIEKLLKRVIKHWTDGEDLSYGDFDDDFF</sequence>
<dbReference type="GeneID" id="66609056"/>
<organism evidence="2 3">
    <name type="scientific">Mycoplasmoides pneumoniae (strain ATCC 15531 / DSM 23978 / CIP 103766 / NBRC 14401 / NCTC 10119 / FH)</name>
    <name type="common">Mycoplasma pneumoniae</name>
    <dbReference type="NCBI Taxonomy" id="722438"/>
    <lineage>
        <taxon>Bacteria</taxon>
        <taxon>Bacillati</taxon>
        <taxon>Mycoplasmatota</taxon>
        <taxon>Mycoplasmoidales</taxon>
        <taxon>Mycoplasmoidaceae</taxon>
        <taxon>Mycoplasmoides</taxon>
    </lineage>
</organism>
<dbReference type="HOGENOM" id="CLU_1765977_0_0_14"/>
<keyword evidence="1" id="KW-0175">Coiled coil</keyword>
<name>A0A0H3DJU9_MYCPB</name>
<dbReference type="AlphaFoldDB" id="A0A0H3DJU9"/>
<evidence type="ECO:0000313" key="3">
    <source>
        <dbReference type="Proteomes" id="UP000007756"/>
    </source>
</evidence>
<gene>
    <name evidence="2" type="ordered locus">MPNE_0339</name>
</gene>